<keyword evidence="1" id="KW-0343">GTPase activation</keyword>
<dbReference type="Pfam" id="PF00616">
    <property type="entry name" value="RasGAP"/>
    <property type="match status" value="1"/>
</dbReference>
<dbReference type="PANTHER" id="PTHR10194:SF60">
    <property type="entry name" value="RAS GTPASE-ACTIVATING PROTEIN RASKOL"/>
    <property type="match status" value="1"/>
</dbReference>
<dbReference type="InterPro" id="IPR027267">
    <property type="entry name" value="AH/BAR_dom_sf"/>
</dbReference>
<dbReference type="AlphaFoldDB" id="A0AAV7Z3E9"/>
<organism evidence="3 4">
    <name type="scientific">Anaeramoeba flamelloides</name>
    <dbReference type="NCBI Taxonomy" id="1746091"/>
    <lineage>
        <taxon>Eukaryota</taxon>
        <taxon>Metamonada</taxon>
        <taxon>Anaeramoebidae</taxon>
        <taxon>Anaeramoeba</taxon>
    </lineage>
</organism>
<gene>
    <name evidence="3" type="ORF">M0812_18420</name>
</gene>
<dbReference type="InterPro" id="IPR004148">
    <property type="entry name" value="BAR_dom"/>
</dbReference>
<dbReference type="Gene3D" id="1.20.1270.60">
    <property type="entry name" value="Arfaptin homology (AH) domain/BAR domain"/>
    <property type="match status" value="1"/>
</dbReference>
<dbReference type="PANTHER" id="PTHR10194">
    <property type="entry name" value="RAS GTPASE-ACTIVATING PROTEINS"/>
    <property type="match status" value="1"/>
</dbReference>
<protein>
    <recommendedName>
        <fullName evidence="2">Ras-GAP domain-containing protein</fullName>
    </recommendedName>
</protein>
<dbReference type="CDD" id="cd07307">
    <property type="entry name" value="BAR"/>
    <property type="match status" value="1"/>
</dbReference>
<evidence type="ECO:0000256" key="1">
    <source>
        <dbReference type="ARBA" id="ARBA00022468"/>
    </source>
</evidence>
<dbReference type="EMBL" id="JANTQA010000036">
    <property type="protein sequence ID" value="KAJ3436363.1"/>
    <property type="molecule type" value="Genomic_DNA"/>
</dbReference>
<evidence type="ECO:0000313" key="3">
    <source>
        <dbReference type="EMBL" id="KAJ3436363.1"/>
    </source>
</evidence>
<dbReference type="SMART" id="SM00323">
    <property type="entry name" value="RasGAP"/>
    <property type="match status" value="1"/>
</dbReference>
<dbReference type="Pfam" id="PF16746">
    <property type="entry name" value="BAR_3"/>
    <property type="match status" value="1"/>
</dbReference>
<proteinExistence type="predicted"/>
<dbReference type="PROSITE" id="PS50018">
    <property type="entry name" value="RAS_GTPASE_ACTIV_2"/>
    <property type="match status" value="1"/>
</dbReference>
<dbReference type="GO" id="GO:0005737">
    <property type="term" value="C:cytoplasm"/>
    <property type="evidence" value="ECO:0007669"/>
    <property type="project" value="InterPro"/>
</dbReference>
<dbReference type="InterPro" id="IPR039360">
    <property type="entry name" value="Ras_GTPase"/>
</dbReference>
<evidence type="ECO:0000313" key="4">
    <source>
        <dbReference type="Proteomes" id="UP001146793"/>
    </source>
</evidence>
<dbReference type="GO" id="GO:0005096">
    <property type="term" value="F:GTPase activator activity"/>
    <property type="evidence" value="ECO:0007669"/>
    <property type="project" value="UniProtKB-KW"/>
</dbReference>
<dbReference type="Gene3D" id="1.10.506.10">
    <property type="entry name" value="GTPase Activation - p120gap, domain 1"/>
    <property type="match status" value="2"/>
</dbReference>
<sequence length="590" mass="68175">MSKLSLFKQSVREKISTVKKSELSSDFFTSGLQQSKEMKKHLTDLISKTKQYSSSMINDIKSQHEFIKTYRLFSKTILNEEGEIEIQKCLVKVAEISTKLLHLQEQNQEQLSKILLKHSQQWLDVSYKDLTKTKKEYEKLRKQFDSSHTTLINYLKKKEQDPKRKITFEAESEVAKEKLQRISGELYFKIDEIVGSKDVSSLEMIANALDRLKTYYYEGYTAVYDSFEYIGQIKEKVENMLNQFNSENRERDMKTLSNAQEDDETKFDSLVMCLSALDQATISSLIVATASDKEILASLIKIFEAYGETRSVLQNCIIKEVEKTQSSAQLFRENTTSTKLTSSFTNIIGHNYRKNTLLPLIKWMQDNPRGYECNPNKCPENENSEENIQNILETSQMFLDAIIDSIDQVPLPIRCICHDLRKAVKKRFPEQELQSVGGYIFLRYLCPGISNFKVSGVQEELETQPDKVLFQTALMITRLLQSLANGTYFDKKRPELKGLNVFIDNNKSRIKTYFNQISTIPENKDYTPIASLDEVKKKDLPILHQKICDKIDLITKKLHSNKDKIPVVNLFKSLKLIGPPLTTPEKKKKK</sequence>
<feature type="domain" description="Ras-GAP" evidence="2">
    <location>
        <begin position="291"/>
        <end position="485"/>
    </location>
</feature>
<dbReference type="InterPro" id="IPR001936">
    <property type="entry name" value="RasGAP_dom"/>
</dbReference>
<evidence type="ECO:0000259" key="2">
    <source>
        <dbReference type="PROSITE" id="PS50018"/>
    </source>
</evidence>
<comment type="caution">
    <text evidence="3">The sequence shown here is derived from an EMBL/GenBank/DDBJ whole genome shotgun (WGS) entry which is preliminary data.</text>
</comment>
<reference evidence="3" key="1">
    <citation type="submission" date="2022-08" db="EMBL/GenBank/DDBJ databases">
        <title>Novel sulphate-reducing endosymbionts in the free-living metamonad Anaeramoeba.</title>
        <authorList>
            <person name="Jerlstrom-Hultqvist J."/>
            <person name="Cepicka I."/>
            <person name="Gallot-Lavallee L."/>
            <person name="Salas-Leiva D."/>
            <person name="Curtis B.A."/>
            <person name="Zahonova K."/>
            <person name="Pipaliya S."/>
            <person name="Dacks J."/>
            <person name="Roger A.J."/>
        </authorList>
    </citation>
    <scope>NUCLEOTIDE SEQUENCE</scope>
    <source>
        <strain evidence="3">Busselton2</strain>
    </source>
</reference>
<dbReference type="InterPro" id="IPR008936">
    <property type="entry name" value="Rho_GTPase_activation_prot"/>
</dbReference>
<dbReference type="SUPFAM" id="SSF103657">
    <property type="entry name" value="BAR/IMD domain-like"/>
    <property type="match status" value="1"/>
</dbReference>
<name>A0AAV7Z3E9_9EUKA</name>
<dbReference type="SUPFAM" id="SSF48350">
    <property type="entry name" value="GTPase activation domain, GAP"/>
    <property type="match status" value="1"/>
</dbReference>
<accession>A0AAV7Z3E9</accession>
<dbReference type="Proteomes" id="UP001146793">
    <property type="component" value="Unassembled WGS sequence"/>
</dbReference>